<sequence>MVGGKCAVTGLTIRSALIASHAKCWNDSTDEQRLDPFNGLPLIATLDKLFDNHLIAFAPETGKMQISHRVTKADRAILGIPANLREVPNKQQAYYLRLHLGMFKSKNGR</sequence>
<dbReference type="Pfam" id="PF13391">
    <property type="entry name" value="HNH_2"/>
    <property type="match status" value="1"/>
</dbReference>
<reference evidence="2 3" key="1">
    <citation type="journal article" date="2018" name="Int. J. Syst. Evol. Microbiol.">
        <title>Paraburkholderia azotifigens sp. nov., a nitrogen-fixing bacterium isolated from paddy soil.</title>
        <authorList>
            <person name="Choi G.M."/>
            <person name="Im W.T."/>
        </authorList>
    </citation>
    <scope>NUCLEOTIDE SEQUENCE [LARGE SCALE GENOMIC DNA]</scope>
    <source>
        <strain evidence="2 3">NF 2-5-3</strain>
    </source>
</reference>
<accession>A0A5C6V0T0</accession>
<comment type="caution">
    <text evidence="2">The sequence shown here is derived from an EMBL/GenBank/DDBJ whole genome shotgun (WGS) entry which is preliminary data.</text>
</comment>
<keyword evidence="2" id="KW-0540">Nuclease</keyword>
<evidence type="ECO:0000313" key="3">
    <source>
        <dbReference type="Proteomes" id="UP000321776"/>
    </source>
</evidence>
<name>A0A5C6V0T0_9BURK</name>
<keyword evidence="2" id="KW-0378">Hydrolase</keyword>
<dbReference type="EMBL" id="VOQS01000005">
    <property type="protein sequence ID" value="TXC79107.1"/>
    <property type="molecule type" value="Genomic_DNA"/>
</dbReference>
<dbReference type="AlphaFoldDB" id="A0A5C6V0T0"/>
<keyword evidence="2" id="KW-0255">Endonuclease</keyword>
<feature type="domain" description="HNH nuclease" evidence="1">
    <location>
        <begin position="6"/>
        <end position="57"/>
    </location>
</feature>
<evidence type="ECO:0000259" key="1">
    <source>
        <dbReference type="Pfam" id="PF13391"/>
    </source>
</evidence>
<dbReference type="GO" id="GO:0004519">
    <property type="term" value="F:endonuclease activity"/>
    <property type="evidence" value="ECO:0007669"/>
    <property type="project" value="UniProtKB-KW"/>
</dbReference>
<evidence type="ECO:0000313" key="2">
    <source>
        <dbReference type="EMBL" id="TXC79107.1"/>
    </source>
</evidence>
<protein>
    <submittedName>
        <fullName evidence="2">HNH endonuclease</fullName>
    </submittedName>
</protein>
<proteinExistence type="predicted"/>
<dbReference type="InterPro" id="IPR003615">
    <property type="entry name" value="HNH_nuc"/>
</dbReference>
<gene>
    <name evidence="2" type="ORF">FRZ40_32315</name>
</gene>
<organism evidence="2 3">
    <name type="scientific">Paraburkholderia azotifigens</name>
    <dbReference type="NCBI Taxonomy" id="2057004"/>
    <lineage>
        <taxon>Bacteria</taxon>
        <taxon>Pseudomonadati</taxon>
        <taxon>Pseudomonadota</taxon>
        <taxon>Betaproteobacteria</taxon>
        <taxon>Burkholderiales</taxon>
        <taxon>Burkholderiaceae</taxon>
        <taxon>Paraburkholderia</taxon>
    </lineage>
</organism>
<dbReference type="Proteomes" id="UP000321776">
    <property type="component" value="Unassembled WGS sequence"/>
</dbReference>